<evidence type="ECO:0000313" key="4">
    <source>
        <dbReference type="Proteomes" id="UP000245396"/>
    </source>
</evidence>
<comment type="caution">
    <text evidence="3">The sequence shown here is derived from an EMBL/GenBank/DDBJ whole genome shotgun (WGS) entry which is preliminary data.</text>
</comment>
<dbReference type="InterPro" id="IPR003115">
    <property type="entry name" value="ParB_N"/>
</dbReference>
<feature type="domain" description="ParB-like N-terminal" evidence="2">
    <location>
        <begin position="4"/>
        <end position="93"/>
    </location>
</feature>
<gene>
    <name evidence="3" type="ORF">C7441_12533</name>
</gene>
<protein>
    <recommendedName>
        <fullName evidence="2">ParB-like N-terminal domain-containing protein</fullName>
    </recommendedName>
</protein>
<dbReference type="AlphaFoldDB" id="A0A316BMY6"/>
<dbReference type="SUPFAM" id="SSF110849">
    <property type="entry name" value="ParB/Sulfiredoxin"/>
    <property type="match status" value="1"/>
</dbReference>
<proteinExistence type="predicted"/>
<feature type="compositionally biased region" description="Low complexity" evidence="1">
    <location>
        <begin position="200"/>
        <end position="213"/>
    </location>
</feature>
<feature type="compositionally biased region" description="Basic and acidic residues" evidence="1">
    <location>
        <begin position="214"/>
        <end position="223"/>
    </location>
</feature>
<organism evidence="3 4">
    <name type="scientific">Pseudaminobacter salicylatoxidans</name>
    <dbReference type="NCBI Taxonomy" id="93369"/>
    <lineage>
        <taxon>Bacteria</taxon>
        <taxon>Pseudomonadati</taxon>
        <taxon>Pseudomonadota</taxon>
        <taxon>Alphaproteobacteria</taxon>
        <taxon>Hyphomicrobiales</taxon>
        <taxon>Phyllobacteriaceae</taxon>
        <taxon>Pseudaminobacter</taxon>
    </lineage>
</organism>
<reference evidence="3 4" key="1">
    <citation type="submission" date="2018-05" db="EMBL/GenBank/DDBJ databases">
        <title>Genomic Encyclopedia of Type Strains, Phase IV (KMG-IV): sequencing the most valuable type-strain genomes for metagenomic binning, comparative biology and taxonomic classification.</title>
        <authorList>
            <person name="Goeker M."/>
        </authorList>
    </citation>
    <scope>NUCLEOTIDE SEQUENCE [LARGE SCALE GENOMIC DNA]</scope>
    <source>
        <strain evidence="3 4">DSM 6986</strain>
    </source>
</reference>
<evidence type="ECO:0000259" key="2">
    <source>
        <dbReference type="Pfam" id="PF02195"/>
    </source>
</evidence>
<dbReference type="OrthoDB" id="189843at2"/>
<evidence type="ECO:0000256" key="1">
    <source>
        <dbReference type="SAM" id="MobiDB-lite"/>
    </source>
</evidence>
<name>A0A316BMY6_PSESE</name>
<dbReference type="Pfam" id="PF02195">
    <property type="entry name" value="ParB_N"/>
    <property type="match status" value="1"/>
</dbReference>
<dbReference type="EMBL" id="QGGG01000025">
    <property type="protein sequence ID" value="PWJ73849.1"/>
    <property type="molecule type" value="Genomic_DNA"/>
</dbReference>
<keyword evidence="4" id="KW-1185">Reference proteome</keyword>
<dbReference type="InterPro" id="IPR036086">
    <property type="entry name" value="ParB/Sulfiredoxin_sf"/>
</dbReference>
<evidence type="ECO:0000313" key="3">
    <source>
        <dbReference type="EMBL" id="PWJ73849.1"/>
    </source>
</evidence>
<feature type="region of interest" description="Disordered" evidence="1">
    <location>
        <begin position="200"/>
        <end position="229"/>
    </location>
</feature>
<dbReference type="Proteomes" id="UP000245396">
    <property type="component" value="Unassembled WGS sequence"/>
</dbReference>
<dbReference type="RefSeq" id="WP_146201555.1">
    <property type="nucleotide sequence ID" value="NZ_QGGG01000025.1"/>
</dbReference>
<accession>A0A316BMY6</accession>
<sequence>MEIKSILLSSIRVDGGTQSRASLYQNAIDDYAAAIQDGASFPPIIVFYDGKHHWLADGFHRFNAHRQIDRMEIDAEVRQGTRRDAILHSVGANASHGLRRSNDDKRRAVLTLLNDAEWSKWSDREIARRCAVSDKTVASLRPVTSEIRSEERTYTTKHGTVATMNTAAIGKPKVIENDAGDSDQYDPWTPRTIAPAEQIEQAQAKAERQAQQAEFDRQREEHTAALPPEIQAIEAAKKSAIETRKSKPAEIGLTDADRIAELEEAVRVLEAENAKLTAENKLYGEMRVQFEQGGFENVIAGKDEEIRALQTRLYRESEDKASWMRSAKYWQDEAKKLGYSRNTVIDLETGEIIDG</sequence>